<evidence type="ECO:0000256" key="1">
    <source>
        <dbReference type="ARBA" id="ARBA00000085"/>
    </source>
</evidence>
<keyword evidence="3" id="KW-0597">Phosphoprotein</keyword>
<evidence type="ECO:0000256" key="2">
    <source>
        <dbReference type="ARBA" id="ARBA00012438"/>
    </source>
</evidence>
<keyword evidence="10" id="KW-1185">Reference proteome</keyword>
<dbReference type="RefSeq" id="WP_211936677.1">
    <property type="nucleotide sequence ID" value="NZ_CP073078.1"/>
</dbReference>
<evidence type="ECO:0000256" key="3">
    <source>
        <dbReference type="ARBA" id="ARBA00022553"/>
    </source>
</evidence>
<keyword evidence="7" id="KW-0067">ATP-binding</keyword>
<dbReference type="EMBL" id="CP073078">
    <property type="protein sequence ID" value="QUD86625.1"/>
    <property type="molecule type" value="Genomic_DNA"/>
</dbReference>
<accession>A0A975ITD7</accession>
<organism evidence="9 10">
    <name type="scientific">Phenylobacterium montanum</name>
    <dbReference type="NCBI Taxonomy" id="2823693"/>
    <lineage>
        <taxon>Bacteria</taxon>
        <taxon>Pseudomonadati</taxon>
        <taxon>Pseudomonadota</taxon>
        <taxon>Alphaproteobacteria</taxon>
        <taxon>Caulobacterales</taxon>
        <taxon>Caulobacteraceae</taxon>
        <taxon>Phenylobacterium</taxon>
    </lineage>
</organism>
<evidence type="ECO:0000259" key="8">
    <source>
        <dbReference type="SMART" id="SM00387"/>
    </source>
</evidence>
<dbReference type="AlphaFoldDB" id="A0A975ITD7"/>
<dbReference type="Pfam" id="PF13581">
    <property type="entry name" value="HATPase_c_2"/>
    <property type="match status" value="1"/>
</dbReference>
<protein>
    <recommendedName>
        <fullName evidence="2">histidine kinase</fullName>
        <ecNumber evidence="2">2.7.13.3</ecNumber>
    </recommendedName>
</protein>
<comment type="catalytic activity">
    <reaction evidence="1">
        <text>ATP + protein L-histidine = ADP + protein N-phospho-L-histidine.</text>
        <dbReference type="EC" id="2.7.13.3"/>
    </reaction>
</comment>
<dbReference type="PANTHER" id="PTHR41523:SF8">
    <property type="entry name" value="ETHYLENE RESPONSE SENSOR PROTEIN"/>
    <property type="match status" value="1"/>
</dbReference>
<evidence type="ECO:0000256" key="6">
    <source>
        <dbReference type="ARBA" id="ARBA00022777"/>
    </source>
</evidence>
<dbReference type="Gene3D" id="3.30.565.10">
    <property type="entry name" value="Histidine kinase-like ATPase, C-terminal domain"/>
    <property type="match status" value="1"/>
</dbReference>
<sequence length="200" mass="22232">MTDETATRDHGVAEQRHRIANLFQLLSTLTRMRQQRSSDAEAKRQLGWILEAISALGALQQKMVMHDQYDFAAFLADMQGQWRRRIAGRPVQLHVEADEILLREQLSSALAIIANELVTNAINHAHPEGRAGVVDVSLKLVGEGRARLVIADDGCGYDDQTQDRSKLGLWLIRGLADQVRGELATECQGGVKVRLEFPIG</sequence>
<evidence type="ECO:0000256" key="4">
    <source>
        <dbReference type="ARBA" id="ARBA00022679"/>
    </source>
</evidence>
<proteinExistence type="predicted"/>
<keyword evidence="4" id="KW-0808">Transferase</keyword>
<dbReference type="Proteomes" id="UP000676409">
    <property type="component" value="Chromosome"/>
</dbReference>
<keyword evidence="5" id="KW-0547">Nucleotide-binding</keyword>
<dbReference type="EC" id="2.7.13.3" evidence="2"/>
<dbReference type="GO" id="GO:0005524">
    <property type="term" value="F:ATP binding"/>
    <property type="evidence" value="ECO:0007669"/>
    <property type="project" value="UniProtKB-KW"/>
</dbReference>
<dbReference type="Pfam" id="PF07568">
    <property type="entry name" value="HisKA_2"/>
    <property type="match status" value="1"/>
</dbReference>
<dbReference type="SMART" id="SM00387">
    <property type="entry name" value="HATPase_c"/>
    <property type="match status" value="1"/>
</dbReference>
<feature type="domain" description="Histidine kinase/HSP90-like ATPase" evidence="8">
    <location>
        <begin position="105"/>
        <end position="200"/>
    </location>
</feature>
<evidence type="ECO:0000256" key="7">
    <source>
        <dbReference type="ARBA" id="ARBA00022840"/>
    </source>
</evidence>
<dbReference type="GO" id="GO:0004673">
    <property type="term" value="F:protein histidine kinase activity"/>
    <property type="evidence" value="ECO:0007669"/>
    <property type="project" value="UniProtKB-EC"/>
</dbReference>
<evidence type="ECO:0000313" key="9">
    <source>
        <dbReference type="EMBL" id="QUD86625.1"/>
    </source>
</evidence>
<evidence type="ECO:0000313" key="10">
    <source>
        <dbReference type="Proteomes" id="UP000676409"/>
    </source>
</evidence>
<dbReference type="CDD" id="cd16936">
    <property type="entry name" value="HATPase_RsbW-like"/>
    <property type="match status" value="1"/>
</dbReference>
<dbReference type="PANTHER" id="PTHR41523">
    <property type="entry name" value="TWO-COMPONENT SYSTEM SENSOR PROTEIN"/>
    <property type="match status" value="1"/>
</dbReference>
<dbReference type="InterPro" id="IPR011495">
    <property type="entry name" value="Sig_transdc_His_kin_sub2_dim/P"/>
</dbReference>
<name>A0A975ITD7_9CAUL</name>
<dbReference type="SUPFAM" id="SSF55874">
    <property type="entry name" value="ATPase domain of HSP90 chaperone/DNA topoisomerase II/histidine kinase"/>
    <property type="match status" value="1"/>
</dbReference>
<dbReference type="InterPro" id="IPR036890">
    <property type="entry name" value="HATPase_C_sf"/>
</dbReference>
<evidence type="ECO:0000256" key="5">
    <source>
        <dbReference type="ARBA" id="ARBA00022741"/>
    </source>
</evidence>
<gene>
    <name evidence="9" type="ORF">KCG34_16255</name>
</gene>
<dbReference type="KEGG" id="caul:KCG34_16255"/>
<reference evidence="9" key="1">
    <citation type="submission" date="2021-04" db="EMBL/GenBank/DDBJ databases">
        <title>The complete genome sequence of Caulobacter sp. S6.</title>
        <authorList>
            <person name="Tang Y."/>
            <person name="Ouyang W."/>
            <person name="Liu Q."/>
            <person name="Huang B."/>
            <person name="Guo Z."/>
            <person name="Lei P."/>
        </authorList>
    </citation>
    <scope>NUCLEOTIDE SEQUENCE</scope>
    <source>
        <strain evidence="9">S6</strain>
    </source>
</reference>
<keyword evidence="6 9" id="KW-0418">Kinase</keyword>
<dbReference type="InterPro" id="IPR003594">
    <property type="entry name" value="HATPase_dom"/>
</dbReference>